<dbReference type="Proteomes" id="UP000294933">
    <property type="component" value="Unassembled WGS sequence"/>
</dbReference>
<reference evidence="3 4" key="1">
    <citation type="submission" date="2018-06" db="EMBL/GenBank/DDBJ databases">
        <title>A transcriptomic atlas of mushroom development highlights an independent origin of complex multicellularity.</title>
        <authorList>
            <consortium name="DOE Joint Genome Institute"/>
            <person name="Krizsan K."/>
            <person name="Almasi E."/>
            <person name="Merenyi Z."/>
            <person name="Sahu N."/>
            <person name="Viragh M."/>
            <person name="Koszo T."/>
            <person name="Mondo S."/>
            <person name="Kiss B."/>
            <person name="Balint B."/>
            <person name="Kues U."/>
            <person name="Barry K."/>
            <person name="Hegedus J.C."/>
            <person name="Henrissat B."/>
            <person name="Johnson J."/>
            <person name="Lipzen A."/>
            <person name="Ohm R."/>
            <person name="Nagy I."/>
            <person name="Pangilinan J."/>
            <person name="Yan J."/>
            <person name="Xiong Y."/>
            <person name="Grigoriev I.V."/>
            <person name="Hibbett D.S."/>
            <person name="Nagy L.G."/>
        </authorList>
    </citation>
    <scope>NUCLEOTIDE SEQUENCE [LARGE SCALE GENOMIC DNA]</scope>
    <source>
        <strain evidence="3 4">SZMC22713</strain>
    </source>
</reference>
<dbReference type="InterPro" id="IPR040976">
    <property type="entry name" value="Pkinase_fungal"/>
</dbReference>
<evidence type="ECO:0000259" key="2">
    <source>
        <dbReference type="Pfam" id="PF17667"/>
    </source>
</evidence>
<proteinExistence type="predicted"/>
<dbReference type="EMBL" id="ML170158">
    <property type="protein sequence ID" value="TDL27945.1"/>
    <property type="molecule type" value="Genomic_DNA"/>
</dbReference>
<organism evidence="3 4">
    <name type="scientific">Rickenella mellea</name>
    <dbReference type="NCBI Taxonomy" id="50990"/>
    <lineage>
        <taxon>Eukaryota</taxon>
        <taxon>Fungi</taxon>
        <taxon>Dikarya</taxon>
        <taxon>Basidiomycota</taxon>
        <taxon>Agaricomycotina</taxon>
        <taxon>Agaricomycetes</taxon>
        <taxon>Hymenochaetales</taxon>
        <taxon>Rickenellaceae</taxon>
        <taxon>Rickenella</taxon>
    </lineage>
</organism>
<evidence type="ECO:0000256" key="1">
    <source>
        <dbReference type="SAM" id="MobiDB-lite"/>
    </source>
</evidence>
<keyword evidence="4" id="KW-1185">Reference proteome</keyword>
<evidence type="ECO:0000313" key="3">
    <source>
        <dbReference type="EMBL" id="TDL27945.1"/>
    </source>
</evidence>
<feature type="compositionally biased region" description="Basic residues" evidence="1">
    <location>
        <begin position="298"/>
        <end position="313"/>
    </location>
</feature>
<name>A0A4Y7QKK1_9AGAM</name>
<sequence>MAQPLPFNNTSKMLNPVCATLGIFHQYYDWVHRDNSTGSILFYEARGNLTDLEYTTHQSTEGTHDAQVRTGTINFMSTEVASGYYLHTSYSSHRRAALAALRTAENADLIDRLLADPFYYYALPETLVLAERPPFRHNHLHDMESMWWTACWFFFFHGIRAEDGGNNDHDLQKQLEDARELFPGTLKGGIRQSIFGGNSNIHPYRANLHKEFRIAVSALDDLREELSDRYTHVECPGNIERIGSLSAEPAEVHQKFKKVFLLAAFVHAKTQIAPLRTLLGPRWEDVPMVKPSIQTTDKKKKTELRRNPKRKAKASTETGPRRSTRKRTRRE</sequence>
<feature type="compositionally biased region" description="Basic residues" evidence="1">
    <location>
        <begin position="322"/>
        <end position="331"/>
    </location>
</feature>
<feature type="domain" description="Fungal-type protein kinase" evidence="2">
    <location>
        <begin position="26"/>
        <end position="153"/>
    </location>
</feature>
<accession>A0A4Y7QKK1</accession>
<feature type="region of interest" description="Disordered" evidence="1">
    <location>
        <begin position="289"/>
        <end position="331"/>
    </location>
</feature>
<protein>
    <recommendedName>
        <fullName evidence="2">Fungal-type protein kinase domain-containing protein</fullName>
    </recommendedName>
</protein>
<gene>
    <name evidence="3" type="ORF">BD410DRAFT_799311</name>
</gene>
<dbReference type="OrthoDB" id="3271139at2759"/>
<evidence type="ECO:0000313" key="4">
    <source>
        <dbReference type="Proteomes" id="UP000294933"/>
    </source>
</evidence>
<dbReference type="AlphaFoldDB" id="A0A4Y7QKK1"/>
<dbReference type="VEuPathDB" id="FungiDB:BD410DRAFT_799311"/>
<dbReference type="Pfam" id="PF17667">
    <property type="entry name" value="Pkinase_fungal"/>
    <property type="match status" value="1"/>
</dbReference>
<dbReference type="STRING" id="50990.A0A4Y7QKK1"/>